<keyword evidence="2" id="KW-1133">Transmembrane helix</keyword>
<feature type="compositionally biased region" description="Pro residues" evidence="1">
    <location>
        <begin position="226"/>
        <end position="238"/>
    </location>
</feature>
<dbReference type="STRING" id="683228.GA0070617_4118"/>
<evidence type="ECO:0000256" key="1">
    <source>
        <dbReference type="SAM" id="MobiDB-lite"/>
    </source>
</evidence>
<sequence length="246" mass="25588">MGGYPPGVPGAYRSWLELRFDEPRLPLRRVVGLVGAVVAGLTLLGVPLGLLWARLAPATPVIKTAQGAIYAEPQPEQPIAADGWFSLLALGLGILAAIGLWFLLRRLRGPAGLVALTVGGIGAALVAWQVGRRIGWSTYQRLLAEAPAGQAFERPVDLRAGGVERVLGVLPVPYGNVLLVAFGAAVTYTLLAGWSRWPSLHPEPEPPLWSGGPGGVDQVSWGSVAPPAPTTAPEPPGPGAAEPPRG</sequence>
<organism evidence="3 4">
    <name type="scientific">Micromonospora yangpuensis</name>
    <dbReference type="NCBI Taxonomy" id="683228"/>
    <lineage>
        <taxon>Bacteria</taxon>
        <taxon>Bacillati</taxon>
        <taxon>Actinomycetota</taxon>
        <taxon>Actinomycetes</taxon>
        <taxon>Micromonosporales</taxon>
        <taxon>Micromonosporaceae</taxon>
        <taxon>Micromonospora</taxon>
    </lineage>
</organism>
<feature type="transmembrane region" description="Helical" evidence="2">
    <location>
        <begin position="174"/>
        <end position="194"/>
    </location>
</feature>
<dbReference type="Proteomes" id="UP000198937">
    <property type="component" value="Unassembled WGS sequence"/>
</dbReference>
<feature type="transmembrane region" description="Helical" evidence="2">
    <location>
        <begin position="30"/>
        <end position="53"/>
    </location>
</feature>
<feature type="transmembrane region" description="Helical" evidence="2">
    <location>
        <begin position="111"/>
        <end position="131"/>
    </location>
</feature>
<evidence type="ECO:0000313" key="4">
    <source>
        <dbReference type="Proteomes" id="UP000198937"/>
    </source>
</evidence>
<protein>
    <recommendedName>
        <fullName evidence="5">DUF2567 domain-containing protein</fullName>
    </recommendedName>
</protein>
<proteinExistence type="predicted"/>
<evidence type="ECO:0008006" key="5">
    <source>
        <dbReference type="Google" id="ProtNLM"/>
    </source>
</evidence>
<dbReference type="EMBL" id="FMIA01000002">
    <property type="protein sequence ID" value="SCL59504.1"/>
    <property type="molecule type" value="Genomic_DNA"/>
</dbReference>
<keyword evidence="2" id="KW-0812">Transmembrane</keyword>
<keyword evidence="4" id="KW-1185">Reference proteome</keyword>
<evidence type="ECO:0000256" key="2">
    <source>
        <dbReference type="SAM" id="Phobius"/>
    </source>
</evidence>
<feature type="transmembrane region" description="Helical" evidence="2">
    <location>
        <begin position="84"/>
        <end position="104"/>
    </location>
</feature>
<evidence type="ECO:0000313" key="3">
    <source>
        <dbReference type="EMBL" id="SCL59504.1"/>
    </source>
</evidence>
<gene>
    <name evidence="3" type="ORF">GA0070617_4118</name>
</gene>
<name>A0A1C6V075_9ACTN</name>
<feature type="region of interest" description="Disordered" evidence="1">
    <location>
        <begin position="205"/>
        <end position="246"/>
    </location>
</feature>
<reference evidence="4" key="1">
    <citation type="submission" date="2016-06" db="EMBL/GenBank/DDBJ databases">
        <authorList>
            <person name="Varghese N."/>
            <person name="Submissions Spin"/>
        </authorList>
    </citation>
    <scope>NUCLEOTIDE SEQUENCE [LARGE SCALE GENOMIC DNA]</scope>
    <source>
        <strain evidence="4">DSM 45577</strain>
    </source>
</reference>
<keyword evidence="2" id="KW-0472">Membrane</keyword>
<dbReference type="AlphaFoldDB" id="A0A1C6V075"/>
<accession>A0A1C6V075</accession>